<sequence length="73" mass="8060">MADIRVVVRGEICPVPLIETRKALRKAAPGDIIEVVGTHPASKKEIPMAVEALELELLSVEGSDTDWTIRIRR</sequence>
<protein>
    <recommendedName>
        <fullName evidence="1">UPF0033 domain-containing protein</fullName>
    </recommendedName>
</protein>
<name>X0Y408_9ZZZZ</name>
<dbReference type="Pfam" id="PF01206">
    <property type="entry name" value="TusA"/>
    <property type="match status" value="1"/>
</dbReference>
<proteinExistence type="predicted"/>
<evidence type="ECO:0000313" key="2">
    <source>
        <dbReference type="EMBL" id="GAG50674.1"/>
    </source>
</evidence>
<reference evidence="2" key="1">
    <citation type="journal article" date="2014" name="Front. Microbiol.">
        <title>High frequency of phylogenetically diverse reductive dehalogenase-homologous genes in deep subseafloor sedimentary metagenomes.</title>
        <authorList>
            <person name="Kawai M."/>
            <person name="Futagami T."/>
            <person name="Toyoda A."/>
            <person name="Takaki Y."/>
            <person name="Nishi S."/>
            <person name="Hori S."/>
            <person name="Arai W."/>
            <person name="Tsubouchi T."/>
            <person name="Morono Y."/>
            <person name="Uchiyama I."/>
            <person name="Ito T."/>
            <person name="Fujiyama A."/>
            <person name="Inagaki F."/>
            <person name="Takami H."/>
        </authorList>
    </citation>
    <scope>NUCLEOTIDE SEQUENCE</scope>
    <source>
        <strain evidence="2">Expedition CK06-06</strain>
    </source>
</reference>
<dbReference type="SUPFAM" id="SSF64307">
    <property type="entry name" value="SirA-like"/>
    <property type="match status" value="1"/>
</dbReference>
<dbReference type="CDD" id="cd00291">
    <property type="entry name" value="SirA_YedF_YeeD"/>
    <property type="match status" value="1"/>
</dbReference>
<organism evidence="2">
    <name type="scientific">marine sediment metagenome</name>
    <dbReference type="NCBI Taxonomy" id="412755"/>
    <lineage>
        <taxon>unclassified sequences</taxon>
        <taxon>metagenomes</taxon>
        <taxon>ecological metagenomes</taxon>
    </lineage>
</organism>
<accession>X0Y408</accession>
<dbReference type="EMBL" id="BARS01050692">
    <property type="protein sequence ID" value="GAG50674.1"/>
    <property type="molecule type" value="Genomic_DNA"/>
</dbReference>
<feature type="domain" description="UPF0033" evidence="1">
    <location>
        <begin position="8"/>
        <end position="73"/>
    </location>
</feature>
<dbReference type="InterPro" id="IPR001455">
    <property type="entry name" value="TusA-like"/>
</dbReference>
<dbReference type="Gene3D" id="3.30.110.40">
    <property type="entry name" value="TusA-like domain"/>
    <property type="match status" value="1"/>
</dbReference>
<comment type="caution">
    <text evidence="2">The sequence shown here is derived from an EMBL/GenBank/DDBJ whole genome shotgun (WGS) entry which is preliminary data.</text>
</comment>
<dbReference type="PANTHER" id="PTHR33279">
    <property type="entry name" value="SULFUR CARRIER PROTEIN YEDF-RELATED"/>
    <property type="match status" value="1"/>
</dbReference>
<gene>
    <name evidence="2" type="ORF">S01H1_75627</name>
</gene>
<dbReference type="InterPro" id="IPR036868">
    <property type="entry name" value="TusA-like_sf"/>
</dbReference>
<dbReference type="PANTHER" id="PTHR33279:SF18">
    <property type="entry name" value="SULFUR CARRIER PROTEIN MJ0990-RELATED"/>
    <property type="match status" value="1"/>
</dbReference>
<evidence type="ECO:0000259" key="1">
    <source>
        <dbReference type="Pfam" id="PF01206"/>
    </source>
</evidence>
<dbReference type="AlphaFoldDB" id="X0Y408"/>